<gene>
    <name evidence="5" type="primary">rplE</name>
</gene>
<comment type="subunit">
    <text evidence="5">Part of the 50S ribosomal subunit; part of the 5S rRNA/L5/L18/L25 subcomplex. Contacts the 5S rRNA and the P site tRNA. Forms a bridge to the 30S subunit in the 70S ribosome.</text>
</comment>
<dbReference type="AlphaFoldDB" id="A0A0H4T8P4"/>
<evidence type="ECO:0000256" key="4">
    <source>
        <dbReference type="ARBA" id="ARBA00035245"/>
    </source>
</evidence>
<dbReference type="InterPro" id="IPR031310">
    <property type="entry name" value="Ribosomal_uL5_N"/>
</dbReference>
<comment type="function">
    <text evidence="5">This is 1 of the proteins that bind and probably mediate the attachment of the 5S RNA into the large ribosomal subunit, where it forms part of the central protuberance. In the 70S ribosome it contacts protein S13 of the 30S subunit (bridge B1b), connecting the 2 subunits; this bridge is implicated in subunit movement. Contacts the P site tRNA; the 5S rRNA and some of its associated proteins might help stabilize positioning of ribosome-bound tRNAs.</text>
</comment>
<keyword evidence="2 5" id="KW-0689">Ribosomal protein</keyword>
<evidence type="ECO:0000256" key="1">
    <source>
        <dbReference type="ARBA" id="ARBA00008553"/>
    </source>
</evidence>
<evidence type="ECO:0000256" key="3">
    <source>
        <dbReference type="ARBA" id="ARBA00023274"/>
    </source>
</evidence>
<sequence>MAEGKEKTAKGVKKQGVQKQPVEIRKDYIPRLKKIYEQKIIPGMMEKSGYTNRMDIPRLHKIVINMGIGAAKENPKLIDSAVEELALITGQRPVVTRARKAIASFKIKAGMPIGCMVTLRKNRMYEFLDRFINIALPRSRDFKGVSPKGFDGRGNYTLGIREEILFSELNIEKIEHVKGMNLTIVTSARTDEECRTLIEFFGMPFEKEKNRG</sequence>
<protein>
    <recommendedName>
        <fullName evidence="4 5">Large ribosomal subunit protein uL5</fullName>
    </recommendedName>
</protein>
<dbReference type="Pfam" id="PF00281">
    <property type="entry name" value="Ribosomal_L5"/>
    <property type="match status" value="1"/>
</dbReference>
<name>A0A0H4T8P4_9BACT</name>
<dbReference type="InterPro" id="IPR031309">
    <property type="entry name" value="Ribosomal_uL5_C"/>
</dbReference>
<dbReference type="FunFam" id="3.30.1440.10:FF:000001">
    <property type="entry name" value="50S ribosomal protein L5"/>
    <property type="match status" value="1"/>
</dbReference>
<reference evidence="9" key="1">
    <citation type="journal article" date="2015" name="ISME J.">
        <title>Aquifer environment selects for microbial species cohorts in sediment and groundwater.</title>
        <authorList>
            <person name="Hug L.A."/>
            <person name="Thomas B.C."/>
            <person name="Brown C.T."/>
            <person name="Frischkorn K.R."/>
            <person name="Williams K.H."/>
            <person name="Tringe S.G."/>
            <person name="Banfield J.F."/>
        </authorList>
    </citation>
    <scope>NUCLEOTIDE SEQUENCE</scope>
</reference>
<accession>A0A0H4T8P4</accession>
<dbReference type="EMBL" id="KT007033">
    <property type="protein sequence ID" value="AKQ04253.1"/>
    <property type="molecule type" value="Genomic_DNA"/>
</dbReference>
<feature type="domain" description="Large ribosomal subunit protein uL5 N-terminal" evidence="7">
    <location>
        <begin position="52"/>
        <end position="108"/>
    </location>
</feature>
<evidence type="ECO:0000259" key="7">
    <source>
        <dbReference type="Pfam" id="PF00281"/>
    </source>
</evidence>
<dbReference type="InterPro" id="IPR020929">
    <property type="entry name" value="Ribosomal_uL5_CS"/>
</dbReference>
<keyword evidence="5" id="KW-0694">RNA-binding</keyword>
<organism evidence="9">
    <name type="scientific">uncultured bacterium Rifle_16ft_4_minimus_4564</name>
    <dbReference type="NCBI Taxonomy" id="1665161"/>
    <lineage>
        <taxon>Bacteria</taxon>
        <taxon>environmental samples</taxon>
    </lineage>
</organism>
<dbReference type="HAMAP" id="MF_01333_B">
    <property type="entry name" value="Ribosomal_uL5_B"/>
    <property type="match status" value="1"/>
</dbReference>
<evidence type="ECO:0000313" key="9">
    <source>
        <dbReference type="EMBL" id="AKQ04253.1"/>
    </source>
</evidence>
<dbReference type="GO" id="GO:0006412">
    <property type="term" value="P:translation"/>
    <property type="evidence" value="ECO:0007669"/>
    <property type="project" value="UniProtKB-UniRule"/>
</dbReference>
<keyword evidence="5" id="KW-0820">tRNA-binding</keyword>
<evidence type="ECO:0000259" key="8">
    <source>
        <dbReference type="Pfam" id="PF00673"/>
    </source>
</evidence>
<keyword evidence="3 5" id="KW-0687">Ribonucleoprotein</keyword>
<evidence type="ECO:0000256" key="2">
    <source>
        <dbReference type="ARBA" id="ARBA00022980"/>
    </source>
</evidence>
<dbReference type="PANTHER" id="PTHR11994">
    <property type="entry name" value="60S RIBOSOMAL PROTEIN L11-RELATED"/>
    <property type="match status" value="1"/>
</dbReference>
<comment type="similarity">
    <text evidence="1 5 6">Belongs to the universal ribosomal protein uL5 family.</text>
</comment>
<dbReference type="NCBIfam" id="NF000585">
    <property type="entry name" value="PRK00010.1"/>
    <property type="match status" value="1"/>
</dbReference>
<dbReference type="GO" id="GO:0003735">
    <property type="term" value="F:structural constituent of ribosome"/>
    <property type="evidence" value="ECO:0007669"/>
    <property type="project" value="InterPro"/>
</dbReference>
<keyword evidence="5" id="KW-0699">rRNA-binding</keyword>
<dbReference type="GO" id="GO:0000049">
    <property type="term" value="F:tRNA binding"/>
    <property type="evidence" value="ECO:0007669"/>
    <property type="project" value="UniProtKB-UniRule"/>
</dbReference>
<evidence type="ECO:0000256" key="6">
    <source>
        <dbReference type="RuleBase" id="RU003930"/>
    </source>
</evidence>
<evidence type="ECO:0000256" key="5">
    <source>
        <dbReference type="HAMAP-Rule" id="MF_01333"/>
    </source>
</evidence>
<proteinExistence type="inferred from homology"/>
<dbReference type="GO" id="GO:0005840">
    <property type="term" value="C:ribosome"/>
    <property type="evidence" value="ECO:0007669"/>
    <property type="project" value="UniProtKB-KW"/>
</dbReference>
<dbReference type="PIRSF" id="PIRSF002161">
    <property type="entry name" value="Ribosomal_L5"/>
    <property type="match status" value="1"/>
</dbReference>
<dbReference type="InterPro" id="IPR020930">
    <property type="entry name" value="Ribosomal_uL5_bac-type"/>
</dbReference>
<dbReference type="Gene3D" id="3.30.1440.10">
    <property type="match status" value="1"/>
</dbReference>
<dbReference type="GO" id="GO:1990904">
    <property type="term" value="C:ribonucleoprotein complex"/>
    <property type="evidence" value="ECO:0007669"/>
    <property type="project" value="UniProtKB-KW"/>
</dbReference>
<dbReference type="Pfam" id="PF00673">
    <property type="entry name" value="Ribosomal_L5_C"/>
    <property type="match status" value="1"/>
</dbReference>
<feature type="domain" description="Large ribosomal subunit protein uL5 C-terminal" evidence="8">
    <location>
        <begin position="112"/>
        <end position="205"/>
    </location>
</feature>
<dbReference type="GO" id="GO:0019843">
    <property type="term" value="F:rRNA binding"/>
    <property type="evidence" value="ECO:0007669"/>
    <property type="project" value="UniProtKB-UniRule"/>
</dbReference>
<dbReference type="SUPFAM" id="SSF55282">
    <property type="entry name" value="RL5-like"/>
    <property type="match status" value="1"/>
</dbReference>
<dbReference type="PROSITE" id="PS00358">
    <property type="entry name" value="RIBOSOMAL_L5"/>
    <property type="match status" value="1"/>
</dbReference>
<dbReference type="InterPro" id="IPR002132">
    <property type="entry name" value="Ribosomal_uL5"/>
</dbReference>
<dbReference type="InterPro" id="IPR022803">
    <property type="entry name" value="Ribosomal_uL5_dom_sf"/>
</dbReference>